<organism evidence="1 2">
    <name type="scientific">Solirubrobacter ginsenosidimutans</name>
    <dbReference type="NCBI Taxonomy" id="490573"/>
    <lineage>
        <taxon>Bacteria</taxon>
        <taxon>Bacillati</taxon>
        <taxon>Actinomycetota</taxon>
        <taxon>Thermoleophilia</taxon>
        <taxon>Solirubrobacterales</taxon>
        <taxon>Solirubrobacteraceae</taxon>
        <taxon>Solirubrobacter</taxon>
    </lineage>
</organism>
<dbReference type="EMBL" id="JAPDOD010000015">
    <property type="protein sequence ID" value="MDA0161936.1"/>
    <property type="molecule type" value="Genomic_DNA"/>
</dbReference>
<evidence type="ECO:0000313" key="2">
    <source>
        <dbReference type="Proteomes" id="UP001149140"/>
    </source>
</evidence>
<accession>A0A9X3MU44</accession>
<name>A0A9X3MU44_9ACTN</name>
<dbReference type="RefSeq" id="WP_270041169.1">
    <property type="nucleotide sequence ID" value="NZ_JAPDOD010000015.1"/>
</dbReference>
<evidence type="ECO:0008006" key="3">
    <source>
        <dbReference type="Google" id="ProtNLM"/>
    </source>
</evidence>
<gene>
    <name evidence="1" type="ORF">OM076_16800</name>
</gene>
<proteinExistence type="predicted"/>
<comment type="caution">
    <text evidence="1">The sequence shown here is derived from an EMBL/GenBank/DDBJ whole genome shotgun (WGS) entry which is preliminary data.</text>
</comment>
<dbReference type="AlphaFoldDB" id="A0A9X3MU44"/>
<dbReference type="SUPFAM" id="SSF53448">
    <property type="entry name" value="Nucleotide-diphospho-sugar transferases"/>
    <property type="match status" value="1"/>
</dbReference>
<sequence>MPARAESDEEIEPLLQTLVSLTTTAAESMVLVVDDRSPAPFAQMIEVAASELGCAYVLQQDGSGTSAAFNVGLIAAAEHGMDVCLVGQGLVLDSPGWLARLKARTGTDGRPAAVVGGAVVNPEGMIRHAGYFFSFFRRSWSARLRNVPRQLLDVQKPVLCPVGTDLQLIRREWINPVGLFDEQLEGSDAALDYCLRVSQAGGECILEHSVRAESLVVVDVEPKSGTTSAGLLRSKHATTDFRPWVAEII</sequence>
<reference evidence="1" key="1">
    <citation type="submission" date="2022-10" db="EMBL/GenBank/DDBJ databases">
        <title>The WGS of Solirubrobacter ginsenosidimutans DSM 21036.</title>
        <authorList>
            <person name="Jiang Z."/>
        </authorList>
    </citation>
    <scope>NUCLEOTIDE SEQUENCE</scope>
    <source>
        <strain evidence="1">DSM 21036</strain>
    </source>
</reference>
<dbReference type="Gene3D" id="3.90.550.10">
    <property type="entry name" value="Spore Coat Polysaccharide Biosynthesis Protein SpsA, Chain A"/>
    <property type="match status" value="1"/>
</dbReference>
<evidence type="ECO:0000313" key="1">
    <source>
        <dbReference type="EMBL" id="MDA0161936.1"/>
    </source>
</evidence>
<keyword evidence="2" id="KW-1185">Reference proteome</keyword>
<protein>
    <recommendedName>
        <fullName evidence="3">Glycosyltransferase</fullName>
    </recommendedName>
</protein>
<dbReference type="Proteomes" id="UP001149140">
    <property type="component" value="Unassembled WGS sequence"/>
</dbReference>
<dbReference type="InterPro" id="IPR029044">
    <property type="entry name" value="Nucleotide-diphossugar_trans"/>
</dbReference>